<dbReference type="InterPro" id="IPR020616">
    <property type="entry name" value="Thiolase_N"/>
</dbReference>
<dbReference type="CDD" id="cd00751">
    <property type="entry name" value="thiolase"/>
    <property type="match status" value="1"/>
</dbReference>
<evidence type="ECO:0000256" key="2">
    <source>
        <dbReference type="ARBA" id="ARBA00010982"/>
    </source>
</evidence>
<name>A0A1A2E9L8_MYCSD</name>
<comment type="caution">
    <text evidence="13">The sequence shown here is derived from an EMBL/GenBank/DDBJ whole genome shotgun (WGS) entry which is preliminary data.</text>
</comment>
<evidence type="ECO:0000256" key="7">
    <source>
        <dbReference type="ARBA" id="ARBA00023140"/>
    </source>
</evidence>
<evidence type="ECO:0000256" key="6">
    <source>
        <dbReference type="ARBA" id="ARBA00023098"/>
    </source>
</evidence>
<keyword evidence="6" id="KW-0443">Lipid metabolism</keyword>
<dbReference type="SUPFAM" id="SSF53901">
    <property type="entry name" value="Thiolase-like"/>
    <property type="match status" value="2"/>
</dbReference>
<feature type="active site" description="Proton acceptor" evidence="9">
    <location>
        <position position="360"/>
    </location>
</feature>
<evidence type="ECO:0000259" key="11">
    <source>
        <dbReference type="Pfam" id="PF00108"/>
    </source>
</evidence>
<dbReference type="NCBIfam" id="TIGR01930">
    <property type="entry name" value="AcCoA-C-Actrans"/>
    <property type="match status" value="1"/>
</dbReference>
<dbReference type="EMBL" id="LZIN01000030">
    <property type="protein sequence ID" value="OBG08465.1"/>
    <property type="molecule type" value="Genomic_DNA"/>
</dbReference>
<dbReference type="Pfam" id="PF00108">
    <property type="entry name" value="Thiolase_N"/>
    <property type="match status" value="1"/>
</dbReference>
<evidence type="ECO:0000313" key="14">
    <source>
        <dbReference type="Proteomes" id="UP000093985"/>
    </source>
</evidence>
<keyword evidence="4" id="KW-0276">Fatty acid metabolism</keyword>
<dbReference type="InterPro" id="IPR050215">
    <property type="entry name" value="Thiolase-like_sf_Thiolase"/>
</dbReference>
<dbReference type="PIRSF" id="PIRSF000429">
    <property type="entry name" value="Ac-CoA_Ac_transf"/>
    <property type="match status" value="1"/>
</dbReference>
<dbReference type="Gene3D" id="3.40.47.10">
    <property type="match status" value="1"/>
</dbReference>
<comment type="similarity">
    <text evidence="2 10">Belongs to the thiolase-like superfamily. Thiolase family.</text>
</comment>
<dbReference type="InterPro" id="IPR016039">
    <property type="entry name" value="Thiolase-like"/>
</dbReference>
<dbReference type="GO" id="GO:0003988">
    <property type="term" value="F:acetyl-CoA C-acyltransferase activity"/>
    <property type="evidence" value="ECO:0007669"/>
    <property type="project" value="TreeGrafter"/>
</dbReference>
<keyword evidence="8 10" id="KW-0012">Acyltransferase</keyword>
<reference evidence="14" key="1">
    <citation type="submission" date="2016-06" db="EMBL/GenBank/DDBJ databases">
        <authorList>
            <person name="Sutton G."/>
            <person name="Brinkac L."/>
            <person name="Sanka R."/>
            <person name="Adams M."/>
            <person name="Lau E."/>
            <person name="Mehaffy C."/>
            <person name="Tameris M."/>
            <person name="Hatherill M."/>
            <person name="Hanekom W."/>
            <person name="Mahomed H."/>
            <person name="Mcshane H."/>
        </authorList>
    </citation>
    <scope>NUCLEOTIDE SEQUENCE [LARGE SCALE GENOMIC DNA]</scope>
    <source>
        <strain evidence="14">852014-51077_SCH5608930-a</strain>
    </source>
</reference>
<comment type="subcellular location">
    <subcellularLocation>
        <location evidence="1">Peroxisome</location>
    </subcellularLocation>
</comment>
<keyword evidence="3 10" id="KW-0808">Transferase</keyword>
<dbReference type="GO" id="GO:0010124">
    <property type="term" value="P:phenylacetate catabolic process"/>
    <property type="evidence" value="ECO:0007669"/>
    <property type="project" value="TreeGrafter"/>
</dbReference>
<organism evidence="13 14">
    <name type="scientific">Mycolicibacter sinensis (strain JDM601)</name>
    <name type="common">Mycobacterium sinense</name>
    <dbReference type="NCBI Taxonomy" id="875328"/>
    <lineage>
        <taxon>Bacteria</taxon>
        <taxon>Bacillati</taxon>
        <taxon>Actinomycetota</taxon>
        <taxon>Actinomycetes</taxon>
        <taxon>Mycobacteriales</taxon>
        <taxon>Mycobacteriaceae</taxon>
        <taxon>Mycolicibacter</taxon>
    </lineage>
</organism>
<evidence type="ECO:0000256" key="9">
    <source>
        <dbReference type="PIRSR" id="PIRSR000429-1"/>
    </source>
</evidence>
<dbReference type="FunFam" id="3.40.47.10:FF:000013">
    <property type="entry name" value="Acetyl-CoA acetyltransferase"/>
    <property type="match status" value="1"/>
</dbReference>
<keyword evidence="5" id="KW-0809">Transit peptide</keyword>
<dbReference type="Pfam" id="PF02803">
    <property type="entry name" value="Thiolase_C"/>
    <property type="match status" value="1"/>
</dbReference>
<feature type="active site" description="Proton acceptor" evidence="9">
    <location>
        <position position="390"/>
    </location>
</feature>
<dbReference type="Proteomes" id="UP000093985">
    <property type="component" value="Unassembled WGS sequence"/>
</dbReference>
<gene>
    <name evidence="13" type="ORF">A5771_03530</name>
</gene>
<dbReference type="PROSITE" id="PS00737">
    <property type="entry name" value="THIOLASE_2"/>
    <property type="match status" value="1"/>
</dbReference>
<feature type="active site" description="Acyl-thioester intermediate" evidence="9">
    <location>
        <position position="90"/>
    </location>
</feature>
<evidence type="ECO:0000313" key="13">
    <source>
        <dbReference type="EMBL" id="OBG08465.1"/>
    </source>
</evidence>
<dbReference type="GO" id="GO:0006635">
    <property type="term" value="P:fatty acid beta-oxidation"/>
    <property type="evidence" value="ECO:0007669"/>
    <property type="project" value="TreeGrafter"/>
</dbReference>
<feature type="domain" description="Thiolase C-terminal" evidence="12">
    <location>
        <begin position="281"/>
        <end position="403"/>
    </location>
</feature>
<evidence type="ECO:0000256" key="1">
    <source>
        <dbReference type="ARBA" id="ARBA00004275"/>
    </source>
</evidence>
<dbReference type="RefSeq" id="WP_064854111.1">
    <property type="nucleotide sequence ID" value="NZ_LZIM01000056.1"/>
</dbReference>
<accession>A0A1A2E9L8</accession>
<dbReference type="NCBIfam" id="NF005890">
    <property type="entry name" value="PRK07851.1"/>
    <property type="match status" value="1"/>
</dbReference>
<dbReference type="PANTHER" id="PTHR43853">
    <property type="entry name" value="3-KETOACYL-COA THIOLASE, PEROXISOMAL"/>
    <property type="match status" value="1"/>
</dbReference>
<sequence length="405" mass="42260">MPEAVIVSTARSPIGRAGKGSLVTMRPDDLAAQMVRAALDKVPELNPHQIDDLMMGCGQPGGAAGYNIARVVSVLLGYDFLPGTTVNRYCSSSLQTTRMAFHAIKAGEGDAFISAGVETVSQFGIGAADGAPDSKNPLFNDAMARSEAAAAGAKEWHDPRADGNLPDVYIAMGQTAENVVLHTGISREDQDHWGVRSQNRAEEAIKSGFFAREISPVTLPDGTVVSTDDGPRAGTTYEKISQLKPVFRPDGTITAGNACPLNDGAAAVIITSDTKAKQLGLKPLARIVATGVSGLSPEIMGLGPIEAVKKALTNAKMSVSDIDLFEINEAFAVQVLGSARELGIDEDKLNVSGGAIALGHPFGMTGARITATLLNNLQTHDKTFGVETMCVGGGQGMAMVVERLS</sequence>
<protein>
    <submittedName>
        <fullName evidence="13">Acetyl-CoA acetyltransferase</fullName>
    </submittedName>
</protein>
<evidence type="ECO:0000256" key="10">
    <source>
        <dbReference type="RuleBase" id="RU003557"/>
    </source>
</evidence>
<evidence type="ECO:0000259" key="12">
    <source>
        <dbReference type="Pfam" id="PF02803"/>
    </source>
</evidence>
<feature type="domain" description="Thiolase N-terminal" evidence="11">
    <location>
        <begin position="5"/>
        <end position="272"/>
    </location>
</feature>
<dbReference type="InterPro" id="IPR020617">
    <property type="entry name" value="Thiolase_C"/>
</dbReference>
<keyword evidence="7" id="KW-0576">Peroxisome</keyword>
<dbReference type="OrthoDB" id="9764638at2"/>
<dbReference type="AlphaFoldDB" id="A0A1A2E9L8"/>
<dbReference type="GO" id="GO:0005737">
    <property type="term" value="C:cytoplasm"/>
    <property type="evidence" value="ECO:0007669"/>
    <property type="project" value="UniProtKB-ARBA"/>
</dbReference>
<evidence type="ECO:0000256" key="3">
    <source>
        <dbReference type="ARBA" id="ARBA00022679"/>
    </source>
</evidence>
<dbReference type="InterPro" id="IPR020613">
    <property type="entry name" value="Thiolase_CS"/>
</dbReference>
<dbReference type="PANTHER" id="PTHR43853:SF8">
    <property type="entry name" value="3-KETOACYL-COA THIOLASE, PEROXISOMAL"/>
    <property type="match status" value="1"/>
</dbReference>
<dbReference type="InterPro" id="IPR002155">
    <property type="entry name" value="Thiolase"/>
</dbReference>
<evidence type="ECO:0000256" key="4">
    <source>
        <dbReference type="ARBA" id="ARBA00022832"/>
    </source>
</evidence>
<evidence type="ECO:0000256" key="5">
    <source>
        <dbReference type="ARBA" id="ARBA00022946"/>
    </source>
</evidence>
<evidence type="ECO:0000256" key="8">
    <source>
        <dbReference type="ARBA" id="ARBA00023315"/>
    </source>
</evidence>
<proteinExistence type="inferred from homology"/>